<evidence type="ECO:0008006" key="3">
    <source>
        <dbReference type="Google" id="ProtNLM"/>
    </source>
</evidence>
<sequence>MTQSFSAQVHAWSEKAKRNVELVLKQSAQDLFEFAQTPVSKGGNMPVDTGHLRNSLVAGLNGSTSLTGPNAYMLAIAGMKVGDVMFGGWTAEYARPVEYGAAGRAGRFYVRGAAQQWQFFVATNAARLK</sequence>
<evidence type="ECO:0000313" key="1">
    <source>
        <dbReference type="EMBL" id="SMP37047.1"/>
    </source>
</evidence>
<name>A0ABY1PM00_9RHOB</name>
<protein>
    <recommendedName>
        <fullName evidence="3">HK97 gp10 family phage protein</fullName>
    </recommendedName>
</protein>
<dbReference type="EMBL" id="FXTY01000024">
    <property type="protein sequence ID" value="SMP37047.1"/>
    <property type="molecule type" value="Genomic_DNA"/>
</dbReference>
<dbReference type="Proteomes" id="UP001157961">
    <property type="component" value="Unassembled WGS sequence"/>
</dbReference>
<organism evidence="1 2">
    <name type="scientific">Shimia sagamensis</name>
    <dbReference type="NCBI Taxonomy" id="1566352"/>
    <lineage>
        <taxon>Bacteria</taxon>
        <taxon>Pseudomonadati</taxon>
        <taxon>Pseudomonadota</taxon>
        <taxon>Alphaproteobacteria</taxon>
        <taxon>Rhodobacterales</taxon>
        <taxon>Roseobacteraceae</taxon>
    </lineage>
</organism>
<keyword evidence="2" id="KW-1185">Reference proteome</keyword>
<reference evidence="1 2" key="1">
    <citation type="submission" date="2017-05" db="EMBL/GenBank/DDBJ databases">
        <authorList>
            <person name="Varghese N."/>
            <person name="Submissions S."/>
        </authorList>
    </citation>
    <scope>NUCLEOTIDE SEQUENCE [LARGE SCALE GENOMIC DNA]</scope>
    <source>
        <strain evidence="1 2">DSM 29734</strain>
    </source>
</reference>
<comment type="caution">
    <text evidence="1">The sequence shown here is derived from an EMBL/GenBank/DDBJ whole genome shotgun (WGS) entry which is preliminary data.</text>
</comment>
<proteinExistence type="predicted"/>
<accession>A0ABY1PM00</accession>
<gene>
    <name evidence="1" type="ORF">SAMN06265373_1242</name>
</gene>
<evidence type="ECO:0000313" key="2">
    <source>
        <dbReference type="Proteomes" id="UP001157961"/>
    </source>
</evidence>